<feature type="domain" description="D-isomer specific 2-hydroxyacid dehydrogenase catalytic" evidence="6">
    <location>
        <begin position="50"/>
        <end position="320"/>
    </location>
</feature>
<reference evidence="9" key="1">
    <citation type="submission" date="2016-06" db="EMBL/GenBank/DDBJ databases">
        <title>Parallel loss of symbiosis genes in relatives of nitrogen-fixing non-legume Parasponia.</title>
        <authorList>
            <person name="Van Velzen R."/>
            <person name="Holmer R."/>
            <person name="Bu F."/>
            <person name="Rutten L."/>
            <person name="Van Zeijl A."/>
            <person name="Liu W."/>
            <person name="Santuari L."/>
            <person name="Cao Q."/>
            <person name="Sharma T."/>
            <person name="Shen D."/>
            <person name="Roswanjaya Y."/>
            <person name="Wardhani T."/>
            <person name="Kalhor M.S."/>
            <person name="Jansen J."/>
            <person name="Van den Hoogen J."/>
            <person name="Gungor B."/>
            <person name="Hartog M."/>
            <person name="Hontelez J."/>
            <person name="Verver J."/>
            <person name="Yang W.-C."/>
            <person name="Schijlen E."/>
            <person name="Repin R."/>
            <person name="Schilthuizen M."/>
            <person name="Schranz E."/>
            <person name="Heidstra R."/>
            <person name="Miyata K."/>
            <person name="Fedorova E."/>
            <person name="Kohlen W."/>
            <person name="Bisseling T."/>
            <person name="Smit S."/>
            <person name="Geurts R."/>
        </authorList>
    </citation>
    <scope>NUCLEOTIDE SEQUENCE [LARGE SCALE GENOMIC DNA]</scope>
    <source>
        <strain evidence="9">cv. RG33-2</strain>
    </source>
</reference>
<proteinExistence type="inferred from homology"/>
<dbReference type="GO" id="GO:0051287">
    <property type="term" value="F:NAD binding"/>
    <property type="evidence" value="ECO:0007669"/>
    <property type="project" value="InterPro"/>
</dbReference>
<dbReference type="PANTHER" id="PTHR10996:SF179">
    <property type="entry name" value="D-ISOMER SPECIFIC 2-HYDROXYACID DEHYDROGENASE FAMILY PROTEIN-RELATED"/>
    <property type="match status" value="1"/>
</dbReference>
<feature type="domain" description="D-isomer specific 2-hydroxyacid dehydrogenase NAD-binding" evidence="7">
    <location>
        <begin position="116"/>
        <end position="290"/>
    </location>
</feature>
<dbReference type="InterPro" id="IPR050223">
    <property type="entry name" value="D-isomer_2-hydroxyacid_DH"/>
</dbReference>
<evidence type="ECO:0000259" key="6">
    <source>
        <dbReference type="Pfam" id="PF00389"/>
    </source>
</evidence>
<sequence>MSHKELPLVLVLGSPLVLTMFEDRFTQRFRILKASDSDLPLDQFLASSSHARSATALLCAGFRVSGETIGQLPSLGLVVTASAGVNHIDVSECRRRGIVIADSGESLSEDVADMAVGLLIDVCRKISAADRYLRKGNWAAFGDFPLAASKLGGKRVGIVGLGRIGSEVAKRLEVFGCKISYNSRKKKDSVTYPFYIHVHELAANNDAIVVCCGLSDQTRHMIDKKVLLALGKEGVIVNVARGEVINEKEMIQCLLQGEIGGAGLDVFEDEPNVPKELFGLDNVVLSPHNAVLTPDSFESLCEVTIRNLEAFFSKKPLLSELVRVEI</sequence>
<dbReference type="CDD" id="cd12156">
    <property type="entry name" value="HPPR"/>
    <property type="match status" value="1"/>
</dbReference>
<comment type="similarity">
    <text evidence="5">Belongs to the D-isomer specific 2-hydroxyacid dehydrogenase family.</text>
</comment>
<dbReference type="FunFam" id="3.40.50.720:FF:000213">
    <property type="entry name" value="Putative 2-hydroxyacid dehydrogenase"/>
    <property type="match status" value="1"/>
</dbReference>
<dbReference type="GO" id="GO:0030267">
    <property type="term" value="F:glyoxylate reductase (NADPH) activity"/>
    <property type="evidence" value="ECO:0007669"/>
    <property type="project" value="UniProtKB-EC"/>
</dbReference>
<dbReference type="GO" id="GO:0009853">
    <property type="term" value="P:photorespiration"/>
    <property type="evidence" value="ECO:0007669"/>
    <property type="project" value="UniProtKB-ARBA"/>
</dbReference>
<dbReference type="GO" id="GO:0005829">
    <property type="term" value="C:cytosol"/>
    <property type="evidence" value="ECO:0007669"/>
    <property type="project" value="TreeGrafter"/>
</dbReference>
<name>A0A2P5EHY1_TREOI</name>
<dbReference type="SUPFAM" id="SSF52283">
    <property type="entry name" value="Formate/glycerate dehydrogenase catalytic domain-like"/>
    <property type="match status" value="1"/>
</dbReference>
<dbReference type="AlphaFoldDB" id="A0A2P5EHY1"/>
<keyword evidence="1" id="KW-0521">NADP</keyword>
<dbReference type="EC" id="1.1.1.79" evidence="4"/>
<accession>A0A2P5EHY1</accession>
<evidence type="ECO:0000256" key="3">
    <source>
        <dbReference type="ARBA" id="ARBA00023027"/>
    </source>
</evidence>
<evidence type="ECO:0000256" key="2">
    <source>
        <dbReference type="ARBA" id="ARBA00023002"/>
    </source>
</evidence>
<protein>
    <recommendedName>
        <fullName evidence="4">glyoxylate reductase (NADP(+))</fullName>
        <ecNumber evidence="4">1.1.1.79</ecNumber>
    </recommendedName>
</protein>
<organism evidence="8 9">
    <name type="scientific">Trema orientale</name>
    <name type="common">Charcoal tree</name>
    <name type="synonym">Celtis orientalis</name>
    <dbReference type="NCBI Taxonomy" id="63057"/>
    <lineage>
        <taxon>Eukaryota</taxon>
        <taxon>Viridiplantae</taxon>
        <taxon>Streptophyta</taxon>
        <taxon>Embryophyta</taxon>
        <taxon>Tracheophyta</taxon>
        <taxon>Spermatophyta</taxon>
        <taxon>Magnoliopsida</taxon>
        <taxon>eudicotyledons</taxon>
        <taxon>Gunneridae</taxon>
        <taxon>Pentapetalae</taxon>
        <taxon>rosids</taxon>
        <taxon>fabids</taxon>
        <taxon>Rosales</taxon>
        <taxon>Cannabaceae</taxon>
        <taxon>Trema</taxon>
    </lineage>
</organism>
<evidence type="ECO:0000313" key="8">
    <source>
        <dbReference type="EMBL" id="PON85161.1"/>
    </source>
</evidence>
<dbReference type="STRING" id="63057.A0A2P5EHY1"/>
<evidence type="ECO:0000256" key="5">
    <source>
        <dbReference type="RuleBase" id="RU003719"/>
    </source>
</evidence>
<dbReference type="Pfam" id="PF02826">
    <property type="entry name" value="2-Hacid_dh_C"/>
    <property type="match status" value="1"/>
</dbReference>
<evidence type="ECO:0000256" key="1">
    <source>
        <dbReference type="ARBA" id="ARBA00022857"/>
    </source>
</evidence>
<evidence type="ECO:0000256" key="4">
    <source>
        <dbReference type="ARBA" id="ARBA00066661"/>
    </source>
</evidence>
<dbReference type="SUPFAM" id="SSF51735">
    <property type="entry name" value="NAD(P)-binding Rossmann-fold domains"/>
    <property type="match status" value="1"/>
</dbReference>
<comment type="caution">
    <text evidence="8">The sequence shown here is derived from an EMBL/GenBank/DDBJ whole genome shotgun (WGS) entry which is preliminary data.</text>
</comment>
<dbReference type="OrthoDB" id="298012at2759"/>
<keyword evidence="3" id="KW-0520">NAD</keyword>
<dbReference type="InParanoid" id="A0A2P5EHY1"/>
<gene>
    <name evidence="8" type="ORF">TorRG33x02_190050</name>
</gene>
<dbReference type="Gene3D" id="3.40.50.720">
    <property type="entry name" value="NAD(P)-binding Rossmann-like Domain"/>
    <property type="match status" value="2"/>
</dbReference>
<dbReference type="PANTHER" id="PTHR10996">
    <property type="entry name" value="2-HYDROXYACID DEHYDROGENASE-RELATED"/>
    <property type="match status" value="1"/>
</dbReference>
<dbReference type="InterPro" id="IPR036291">
    <property type="entry name" value="NAD(P)-bd_dom_sf"/>
</dbReference>
<dbReference type="EMBL" id="JXTC01000151">
    <property type="protein sequence ID" value="PON85161.1"/>
    <property type="molecule type" value="Genomic_DNA"/>
</dbReference>
<dbReference type="InterPro" id="IPR006140">
    <property type="entry name" value="D-isomer_DH_NAD-bd"/>
</dbReference>
<evidence type="ECO:0000259" key="7">
    <source>
        <dbReference type="Pfam" id="PF02826"/>
    </source>
</evidence>
<keyword evidence="2 5" id="KW-0560">Oxidoreductase</keyword>
<keyword evidence="9" id="KW-1185">Reference proteome</keyword>
<dbReference type="Proteomes" id="UP000237000">
    <property type="component" value="Unassembled WGS sequence"/>
</dbReference>
<dbReference type="InterPro" id="IPR006139">
    <property type="entry name" value="D-isomer_2_OHA_DH_cat_dom"/>
</dbReference>
<dbReference type="GO" id="GO:0016618">
    <property type="term" value="F:hydroxypyruvate reductase [NAD(P)H] activity"/>
    <property type="evidence" value="ECO:0007669"/>
    <property type="project" value="UniProtKB-ARBA"/>
</dbReference>
<dbReference type="Pfam" id="PF00389">
    <property type="entry name" value="2-Hacid_dh"/>
    <property type="match status" value="1"/>
</dbReference>
<evidence type="ECO:0000313" key="9">
    <source>
        <dbReference type="Proteomes" id="UP000237000"/>
    </source>
</evidence>